<organism evidence="3 4">
    <name type="scientific">Lupinus albus</name>
    <name type="common">White lupine</name>
    <name type="synonym">Lupinus termis</name>
    <dbReference type="NCBI Taxonomy" id="3870"/>
    <lineage>
        <taxon>Eukaryota</taxon>
        <taxon>Viridiplantae</taxon>
        <taxon>Streptophyta</taxon>
        <taxon>Embryophyta</taxon>
        <taxon>Tracheophyta</taxon>
        <taxon>Spermatophyta</taxon>
        <taxon>Magnoliopsida</taxon>
        <taxon>eudicotyledons</taxon>
        <taxon>Gunneridae</taxon>
        <taxon>Pentapetalae</taxon>
        <taxon>rosids</taxon>
        <taxon>fabids</taxon>
        <taxon>Fabales</taxon>
        <taxon>Fabaceae</taxon>
        <taxon>Papilionoideae</taxon>
        <taxon>50 kb inversion clade</taxon>
        <taxon>genistoids sensu lato</taxon>
        <taxon>core genistoids</taxon>
        <taxon>Genisteae</taxon>
        <taxon>Lupinus</taxon>
    </lineage>
</organism>
<sequence>MQLLKQDQEPEIEVITPPYQWATSTIAKVYNLDHLLSHNITTITGTVQCKKCKEKYEMEYNFEEKFHEVERFIGENFHNMHGRATESWSKPLLPTCNTCGPGNSMKPVITKKRKINWLFLVLGQMIGCVTVAHLKFFCKHTNNLRSVAKDRLILSDLFGFI</sequence>
<dbReference type="OrthoDB" id="1900495at2759"/>
<dbReference type="PANTHER" id="PTHR34272:SF1">
    <property type="entry name" value="EXPRESSED PROTEIN"/>
    <property type="match status" value="1"/>
</dbReference>
<feature type="transmembrane region" description="Helical" evidence="1">
    <location>
        <begin position="115"/>
        <end position="137"/>
    </location>
</feature>
<dbReference type="EMBL" id="WOCE01000020">
    <property type="protein sequence ID" value="KAE9590963.1"/>
    <property type="molecule type" value="Genomic_DNA"/>
</dbReference>
<dbReference type="Proteomes" id="UP000447434">
    <property type="component" value="Chromosome 20"/>
</dbReference>
<evidence type="ECO:0000259" key="2">
    <source>
        <dbReference type="Pfam" id="PF23324"/>
    </source>
</evidence>
<keyword evidence="4" id="KW-1185">Reference proteome</keyword>
<evidence type="ECO:0000256" key="1">
    <source>
        <dbReference type="SAM" id="Phobius"/>
    </source>
</evidence>
<keyword evidence="1" id="KW-1133">Transmembrane helix</keyword>
<feature type="domain" description="DUF7086" evidence="2">
    <location>
        <begin position="32"/>
        <end position="155"/>
    </location>
</feature>
<dbReference type="InterPro" id="IPR055513">
    <property type="entry name" value="DUF7086"/>
</dbReference>
<gene>
    <name evidence="3" type="ORF">Lalb_Chr20g0113131</name>
</gene>
<accession>A0A6A4NFW2</accession>
<dbReference type="AlphaFoldDB" id="A0A6A4NFW2"/>
<evidence type="ECO:0000313" key="4">
    <source>
        <dbReference type="Proteomes" id="UP000447434"/>
    </source>
</evidence>
<comment type="caution">
    <text evidence="3">The sequence shown here is derived from an EMBL/GenBank/DDBJ whole genome shotgun (WGS) entry which is preliminary data.</text>
</comment>
<dbReference type="Pfam" id="PF23324">
    <property type="entry name" value="DUF7086"/>
    <property type="match status" value="1"/>
</dbReference>
<dbReference type="PANTHER" id="PTHR34272">
    <property type="entry name" value="EXPRESSED PROTEIN"/>
    <property type="match status" value="1"/>
</dbReference>
<reference evidence="4" key="1">
    <citation type="journal article" date="2020" name="Nat. Commun.">
        <title>Genome sequence of the cluster root forming white lupin.</title>
        <authorList>
            <person name="Hufnagel B."/>
            <person name="Marques A."/>
            <person name="Soriano A."/>
            <person name="Marques L."/>
            <person name="Divol F."/>
            <person name="Doumas P."/>
            <person name="Sallet E."/>
            <person name="Mancinotti D."/>
            <person name="Carrere S."/>
            <person name="Marande W."/>
            <person name="Arribat S."/>
            <person name="Keller J."/>
            <person name="Huneau C."/>
            <person name="Blein T."/>
            <person name="Aime D."/>
            <person name="Laguerre M."/>
            <person name="Taylor J."/>
            <person name="Schubert V."/>
            <person name="Nelson M."/>
            <person name="Geu-Flores F."/>
            <person name="Crespi M."/>
            <person name="Gallardo-Guerrero K."/>
            <person name="Delaux P.-M."/>
            <person name="Salse J."/>
            <person name="Berges H."/>
            <person name="Guyot R."/>
            <person name="Gouzy J."/>
            <person name="Peret B."/>
        </authorList>
    </citation>
    <scope>NUCLEOTIDE SEQUENCE [LARGE SCALE GENOMIC DNA]</scope>
    <source>
        <strain evidence="4">cv. Amiga</strain>
    </source>
</reference>
<evidence type="ECO:0000313" key="3">
    <source>
        <dbReference type="EMBL" id="KAE9590963.1"/>
    </source>
</evidence>
<keyword evidence="1" id="KW-0812">Transmembrane</keyword>
<proteinExistence type="predicted"/>
<keyword evidence="1" id="KW-0472">Membrane</keyword>
<name>A0A6A4NFW2_LUPAL</name>
<protein>
    <recommendedName>
        <fullName evidence="2">DUF7086 domain-containing protein</fullName>
    </recommendedName>
</protein>